<organism evidence="4 5">
    <name type="scientific">candidate division CSSED10-310 bacterium</name>
    <dbReference type="NCBI Taxonomy" id="2855610"/>
    <lineage>
        <taxon>Bacteria</taxon>
        <taxon>Bacteria division CSSED10-310</taxon>
    </lineage>
</organism>
<dbReference type="InterPro" id="IPR006530">
    <property type="entry name" value="YD"/>
</dbReference>
<name>A0ABV6Z176_UNCC1</name>
<keyword evidence="5" id="KW-1185">Reference proteome</keyword>
<accession>A0ABV6Z176</accession>
<feature type="domain" description="Teneurin-like YD-shell" evidence="3">
    <location>
        <begin position="308"/>
        <end position="494"/>
    </location>
</feature>
<keyword evidence="2" id="KW-0472">Membrane</keyword>
<keyword evidence="2" id="KW-0812">Transmembrane</keyword>
<evidence type="ECO:0000313" key="4">
    <source>
        <dbReference type="EMBL" id="MFC1852058.1"/>
    </source>
</evidence>
<dbReference type="Proteomes" id="UP001594351">
    <property type="component" value="Unassembled WGS sequence"/>
</dbReference>
<proteinExistence type="predicted"/>
<dbReference type="EMBL" id="JBHPBY010000260">
    <property type="protein sequence ID" value="MFC1852058.1"/>
    <property type="molecule type" value="Genomic_DNA"/>
</dbReference>
<gene>
    <name evidence="4" type="ORF">ACFL27_17835</name>
</gene>
<feature type="transmembrane region" description="Helical" evidence="2">
    <location>
        <begin position="510"/>
        <end position="530"/>
    </location>
</feature>
<dbReference type="Pfam" id="PF25023">
    <property type="entry name" value="TEN_YD-shell"/>
    <property type="match status" value="1"/>
</dbReference>
<dbReference type="PANTHER" id="PTHR32305:SF15">
    <property type="entry name" value="PROTEIN RHSA-RELATED"/>
    <property type="match status" value="1"/>
</dbReference>
<feature type="non-terminal residue" evidence="4">
    <location>
        <position position="686"/>
    </location>
</feature>
<dbReference type="Pfam" id="PF05593">
    <property type="entry name" value="RHS_repeat"/>
    <property type="match status" value="3"/>
</dbReference>
<sequence>MVRKDVEGSGNYSYIHYEHDVLGRKSFESEPTFTASCSSCPGTTYQYDALDRITQITKPDGTYTYLHEGDTTTITNPNSKTKIIVRDPFGNIVQLTDEDTNVYLFEYDALDNLKTINGPDSDDDRTFVYDGAGRLTTENHPESGQTTYTLDDNGNITRKTFNDATYLQQTFDDNNRLTQKLFSKNSIIIDFTYDGSTASNLNGQLASQTFPEGSVEYQAYDALGKPLTIRYNYPPSVDYTVSYHYDSNGNNDRITYPSGYVLNLVYGPDNRVMTVTGFTTIGGIVYNAAGGISEIDFSNGIETIIAPDDRNRPDYFVTTYSSDKLLELDYAYDSMGNVSGIKRYDNPWDTYTYDDLNRFSRVDYGTLSEYLEYTYDNDGNVTDLSSNITGHDGWSLAYQNNKITTSGYTYDSNGNITLYPAIGGGNKNLTYGYENKIVTASIDSRSPVTYTYDGHGRRIIKSSVGNETYFIHDRNGNILAEINDSGDVVIEYIYAGNYLIRKFDSSPQTVPAMSILGLAVLTLFFVFLLWKDRRKGLSTVCILICLSFMLVQVNTLHSARNGVEYSDQNLRSDDTYFYHLDHLGSIRLITDDSGNVVWPGDFSSEGMARYPFGELYKADQREYDNASSSTKLKFTSKVFDDETLLSYFGARYLEHARAPRFTSPDPTLMANFVHENPQSFNLYTYS</sequence>
<evidence type="ECO:0000256" key="2">
    <source>
        <dbReference type="SAM" id="Phobius"/>
    </source>
</evidence>
<dbReference type="InterPro" id="IPR056823">
    <property type="entry name" value="TEN-like_YD-shell"/>
</dbReference>
<feature type="transmembrane region" description="Helical" evidence="2">
    <location>
        <begin position="537"/>
        <end position="556"/>
    </location>
</feature>
<keyword evidence="2" id="KW-1133">Transmembrane helix</keyword>
<dbReference type="PANTHER" id="PTHR32305">
    <property type="match status" value="1"/>
</dbReference>
<keyword evidence="1" id="KW-0677">Repeat</keyword>
<evidence type="ECO:0000256" key="1">
    <source>
        <dbReference type="ARBA" id="ARBA00022737"/>
    </source>
</evidence>
<evidence type="ECO:0000313" key="5">
    <source>
        <dbReference type="Proteomes" id="UP001594351"/>
    </source>
</evidence>
<dbReference type="Gene3D" id="2.180.10.10">
    <property type="entry name" value="RHS repeat-associated core"/>
    <property type="match status" value="1"/>
</dbReference>
<evidence type="ECO:0000259" key="3">
    <source>
        <dbReference type="Pfam" id="PF25023"/>
    </source>
</evidence>
<reference evidence="4 5" key="1">
    <citation type="submission" date="2024-09" db="EMBL/GenBank/DDBJ databases">
        <title>Laminarin stimulates single cell rates of sulfate reduction while oxygen inhibits transcriptomic activity in coastal marine sediment.</title>
        <authorList>
            <person name="Lindsay M."/>
            <person name="Orcutt B."/>
            <person name="Emerson D."/>
            <person name="Stepanauskas R."/>
            <person name="D'Angelo T."/>
        </authorList>
    </citation>
    <scope>NUCLEOTIDE SEQUENCE [LARGE SCALE GENOMIC DNA]</scope>
    <source>
        <strain evidence="4">SAG AM-311-K15</strain>
    </source>
</reference>
<comment type="caution">
    <text evidence="4">The sequence shown here is derived from an EMBL/GenBank/DDBJ whole genome shotgun (WGS) entry which is preliminary data.</text>
</comment>
<protein>
    <recommendedName>
        <fullName evidence="3">Teneurin-like YD-shell domain-containing protein</fullName>
    </recommendedName>
</protein>
<dbReference type="InterPro" id="IPR031325">
    <property type="entry name" value="RHS_repeat"/>
</dbReference>
<dbReference type="NCBIfam" id="TIGR01643">
    <property type="entry name" value="YD_repeat_2x"/>
    <property type="match status" value="2"/>
</dbReference>
<dbReference type="InterPro" id="IPR050708">
    <property type="entry name" value="T6SS_VgrG/RHS"/>
</dbReference>